<comment type="caution">
    <text evidence="2">The sequence shown here is derived from an EMBL/GenBank/DDBJ whole genome shotgun (WGS) entry which is preliminary data.</text>
</comment>
<organism evidence="2">
    <name type="scientific">bioreactor metagenome</name>
    <dbReference type="NCBI Taxonomy" id="1076179"/>
    <lineage>
        <taxon>unclassified sequences</taxon>
        <taxon>metagenomes</taxon>
        <taxon>ecological metagenomes</taxon>
    </lineage>
</organism>
<dbReference type="GO" id="GO:0050060">
    <property type="term" value="F:long-chain-alcohol dehydrogenase activity"/>
    <property type="evidence" value="ECO:0007669"/>
    <property type="project" value="UniProtKB-EC"/>
</dbReference>
<dbReference type="InterPro" id="IPR044731">
    <property type="entry name" value="BDH-like"/>
</dbReference>
<evidence type="ECO:0000313" key="2">
    <source>
        <dbReference type="EMBL" id="MPM47886.1"/>
    </source>
</evidence>
<sequence length="142" mass="15721">MRARIMYAATCALNELTMFGRKGGDWGVHGLGHVFSFLYGIPHGATLSAIYPAWMRHIATRDEARITEFGKAVFGVAGVDKTIEQTMKMFSSFLSPVSLSDLKIGNFDEEKVIEAMVKSGATGYHYGLNEEDFRAILGYMKV</sequence>
<dbReference type="GO" id="GO:1990002">
    <property type="term" value="F:methylglyoxal reductase (NADPH) (acetol producing) activity"/>
    <property type="evidence" value="ECO:0007669"/>
    <property type="project" value="TreeGrafter"/>
</dbReference>
<dbReference type="EMBL" id="VSSQ01011863">
    <property type="protein sequence ID" value="MPM47886.1"/>
    <property type="molecule type" value="Genomic_DNA"/>
</dbReference>
<proteinExistence type="predicted"/>
<dbReference type="Pfam" id="PF25137">
    <property type="entry name" value="ADH_Fe_C"/>
    <property type="match status" value="1"/>
</dbReference>
<dbReference type="GO" id="GO:0005829">
    <property type="term" value="C:cytosol"/>
    <property type="evidence" value="ECO:0007669"/>
    <property type="project" value="TreeGrafter"/>
</dbReference>
<protein>
    <submittedName>
        <fullName evidence="2">Long-chain-alcohol dehydrogenase 2</fullName>
        <ecNumber evidence="2">1.1.1.192</ecNumber>
    </submittedName>
</protein>
<dbReference type="GO" id="GO:0008106">
    <property type="term" value="F:alcohol dehydrogenase (NADP+) activity"/>
    <property type="evidence" value="ECO:0007669"/>
    <property type="project" value="TreeGrafter"/>
</dbReference>
<dbReference type="GO" id="GO:1990362">
    <property type="term" value="F:butanol dehydrogenase (NAD+) activity"/>
    <property type="evidence" value="ECO:0007669"/>
    <property type="project" value="InterPro"/>
</dbReference>
<name>A0A645A4M8_9ZZZZ</name>
<dbReference type="SUPFAM" id="SSF56796">
    <property type="entry name" value="Dehydroquinate synthase-like"/>
    <property type="match status" value="1"/>
</dbReference>
<gene>
    <name evidence="2" type="primary">adh2_10</name>
    <name evidence="2" type="ORF">SDC9_94607</name>
</gene>
<evidence type="ECO:0000259" key="1">
    <source>
        <dbReference type="Pfam" id="PF25137"/>
    </source>
</evidence>
<reference evidence="2" key="1">
    <citation type="submission" date="2019-08" db="EMBL/GenBank/DDBJ databases">
        <authorList>
            <person name="Kucharzyk K."/>
            <person name="Murdoch R.W."/>
            <person name="Higgins S."/>
            <person name="Loffler F."/>
        </authorList>
    </citation>
    <scope>NUCLEOTIDE SEQUENCE</scope>
</reference>
<dbReference type="AlphaFoldDB" id="A0A645A4M8"/>
<dbReference type="Gene3D" id="1.20.1090.10">
    <property type="entry name" value="Dehydroquinate synthase-like - alpha domain"/>
    <property type="match status" value="1"/>
</dbReference>
<dbReference type="EC" id="1.1.1.192" evidence="2"/>
<accession>A0A645A4M8</accession>
<dbReference type="InterPro" id="IPR056798">
    <property type="entry name" value="ADH_Fe_C"/>
</dbReference>
<dbReference type="PANTHER" id="PTHR43633">
    <property type="entry name" value="ALCOHOL DEHYDROGENASE YQHD"/>
    <property type="match status" value="1"/>
</dbReference>
<feature type="domain" description="Fe-containing alcohol dehydrogenase-like C-terminal" evidence="1">
    <location>
        <begin position="2"/>
        <end position="121"/>
    </location>
</feature>
<keyword evidence="2" id="KW-0560">Oxidoreductase</keyword>
<dbReference type="PANTHER" id="PTHR43633:SF1">
    <property type="entry name" value="ALCOHOL DEHYDROGENASE YQHD"/>
    <property type="match status" value="1"/>
</dbReference>